<keyword evidence="2" id="KW-1185">Reference proteome</keyword>
<evidence type="ECO:0000313" key="2">
    <source>
        <dbReference type="Proteomes" id="UP000691718"/>
    </source>
</evidence>
<organism evidence="1 2">
    <name type="scientific">Parnassius apollo</name>
    <name type="common">Apollo butterfly</name>
    <name type="synonym">Papilio apollo</name>
    <dbReference type="NCBI Taxonomy" id="110799"/>
    <lineage>
        <taxon>Eukaryota</taxon>
        <taxon>Metazoa</taxon>
        <taxon>Ecdysozoa</taxon>
        <taxon>Arthropoda</taxon>
        <taxon>Hexapoda</taxon>
        <taxon>Insecta</taxon>
        <taxon>Pterygota</taxon>
        <taxon>Neoptera</taxon>
        <taxon>Endopterygota</taxon>
        <taxon>Lepidoptera</taxon>
        <taxon>Glossata</taxon>
        <taxon>Ditrysia</taxon>
        <taxon>Papilionoidea</taxon>
        <taxon>Papilionidae</taxon>
        <taxon>Parnassiinae</taxon>
        <taxon>Parnassini</taxon>
        <taxon>Parnassius</taxon>
        <taxon>Parnassius</taxon>
    </lineage>
</organism>
<sequence>MMIASCKARLKNNMLEGLESRLSLTDVVIAATLLVCRFDAIHEIYEFMQKREVTKVSFLSTMVKTRSRLTTEDIRQNEVIDSAKAGLTSSTSSSNFLLDLRRKHSTAQRDSGSVVENEYWKYFSTACPEDLEP</sequence>
<protein>
    <submittedName>
        <fullName evidence="1">(apollo) hypothetical protein</fullName>
    </submittedName>
</protein>
<evidence type="ECO:0000313" key="1">
    <source>
        <dbReference type="EMBL" id="CAG4937063.1"/>
    </source>
</evidence>
<comment type="caution">
    <text evidence="1">The sequence shown here is derived from an EMBL/GenBank/DDBJ whole genome shotgun (WGS) entry which is preliminary data.</text>
</comment>
<dbReference type="OrthoDB" id="7432003at2759"/>
<proteinExistence type="predicted"/>
<dbReference type="EMBL" id="CAJQZP010000081">
    <property type="protein sequence ID" value="CAG4937063.1"/>
    <property type="molecule type" value="Genomic_DNA"/>
</dbReference>
<dbReference type="AlphaFoldDB" id="A0A8S3W2E4"/>
<accession>A0A8S3W2E4</accession>
<dbReference type="Proteomes" id="UP000691718">
    <property type="component" value="Unassembled WGS sequence"/>
</dbReference>
<reference evidence="1" key="1">
    <citation type="submission" date="2021-04" db="EMBL/GenBank/DDBJ databases">
        <authorList>
            <person name="Tunstrom K."/>
        </authorList>
    </citation>
    <scope>NUCLEOTIDE SEQUENCE</scope>
</reference>
<gene>
    <name evidence="1" type="ORF">PAPOLLO_LOCUS1325</name>
</gene>
<name>A0A8S3W2E4_PARAO</name>